<sequence>MILSPDELDLPEQTIVHDLERVGEFLFKTNAFQVIEREFFDFVFPSFRSIMMRWIPKERQSGSFTHKQLRELEVIVSELQHIATDQISLSLHDTASVINNIKGNSRERHGTGGHSSHTYAPCRRARLVYTGNARNAGQALNRSQTGLKPQTGSGKRDKPELHVFLVMIHSSLFGSSYHLAQTSVKSMRDPGFFSWVRAMYFCHRGFFPTWFGIYKYSHCGFFKFERFSQAAYAPLTPEYPSPQQSSYHYFPKPIQPDPPICPEEFNHWFAAHAWHLTFYRRVAKRFSKAGSCDEAFDNDVVVNQRLPKRDSILEERDASREIFWGLNVVEMRSTQMLVLYSFVSLIPSLYFFFAWLFQWGHHGDLQNASVPLSISAGIFGTFWGCIISSSPSFAVRRSLR</sequence>
<proteinExistence type="predicted"/>
<feature type="transmembrane region" description="Helical" evidence="1">
    <location>
        <begin position="370"/>
        <end position="395"/>
    </location>
</feature>
<protein>
    <submittedName>
        <fullName evidence="2">Uncharacterized protein</fullName>
    </submittedName>
</protein>
<name>A0A9W9LJZ3_9EURO</name>
<gene>
    <name evidence="2" type="ORF">N7482_006800</name>
</gene>
<dbReference type="Proteomes" id="UP001149163">
    <property type="component" value="Unassembled WGS sequence"/>
</dbReference>
<accession>A0A9W9LJZ3</accession>
<organism evidence="2 3">
    <name type="scientific">Penicillium canariense</name>
    <dbReference type="NCBI Taxonomy" id="189055"/>
    <lineage>
        <taxon>Eukaryota</taxon>
        <taxon>Fungi</taxon>
        <taxon>Dikarya</taxon>
        <taxon>Ascomycota</taxon>
        <taxon>Pezizomycotina</taxon>
        <taxon>Eurotiomycetes</taxon>
        <taxon>Eurotiomycetidae</taxon>
        <taxon>Eurotiales</taxon>
        <taxon>Aspergillaceae</taxon>
        <taxon>Penicillium</taxon>
    </lineage>
</organism>
<dbReference type="RefSeq" id="XP_056541354.1">
    <property type="nucleotide sequence ID" value="XM_056688925.1"/>
</dbReference>
<dbReference type="GeneID" id="81428101"/>
<reference evidence="2" key="1">
    <citation type="submission" date="2022-11" db="EMBL/GenBank/DDBJ databases">
        <authorList>
            <person name="Petersen C."/>
        </authorList>
    </citation>
    <scope>NUCLEOTIDE SEQUENCE</scope>
    <source>
        <strain evidence="2">IBT 26290</strain>
    </source>
</reference>
<dbReference type="EMBL" id="JAPQKN010000004">
    <property type="protein sequence ID" value="KAJ5159796.1"/>
    <property type="molecule type" value="Genomic_DNA"/>
</dbReference>
<feature type="transmembrane region" description="Helical" evidence="1">
    <location>
        <begin position="337"/>
        <end position="358"/>
    </location>
</feature>
<keyword evidence="1" id="KW-0472">Membrane</keyword>
<keyword evidence="1" id="KW-1133">Transmembrane helix</keyword>
<comment type="caution">
    <text evidence="2">The sequence shown here is derived from an EMBL/GenBank/DDBJ whole genome shotgun (WGS) entry which is preliminary data.</text>
</comment>
<reference evidence="2" key="2">
    <citation type="journal article" date="2023" name="IMA Fungus">
        <title>Comparative genomic study of the Penicillium genus elucidates a diverse pangenome and 15 lateral gene transfer events.</title>
        <authorList>
            <person name="Petersen C."/>
            <person name="Sorensen T."/>
            <person name="Nielsen M.R."/>
            <person name="Sondergaard T.E."/>
            <person name="Sorensen J.L."/>
            <person name="Fitzpatrick D.A."/>
            <person name="Frisvad J.C."/>
            <person name="Nielsen K.L."/>
        </authorList>
    </citation>
    <scope>NUCLEOTIDE SEQUENCE</scope>
    <source>
        <strain evidence="2">IBT 26290</strain>
    </source>
</reference>
<dbReference type="OrthoDB" id="4351041at2759"/>
<evidence type="ECO:0000256" key="1">
    <source>
        <dbReference type="SAM" id="Phobius"/>
    </source>
</evidence>
<evidence type="ECO:0000313" key="2">
    <source>
        <dbReference type="EMBL" id="KAJ5159796.1"/>
    </source>
</evidence>
<keyword evidence="1" id="KW-0812">Transmembrane</keyword>
<dbReference type="AlphaFoldDB" id="A0A9W9LJZ3"/>
<evidence type="ECO:0000313" key="3">
    <source>
        <dbReference type="Proteomes" id="UP001149163"/>
    </source>
</evidence>
<feature type="transmembrane region" description="Helical" evidence="1">
    <location>
        <begin position="192"/>
        <end position="213"/>
    </location>
</feature>
<keyword evidence="3" id="KW-1185">Reference proteome</keyword>